<dbReference type="GO" id="GO:0005829">
    <property type="term" value="C:cytosol"/>
    <property type="evidence" value="ECO:0007669"/>
    <property type="project" value="TreeGrafter"/>
</dbReference>
<comment type="similarity">
    <text evidence="8 9">Belongs to the TrpA family.</text>
</comment>
<evidence type="ECO:0000256" key="3">
    <source>
        <dbReference type="ARBA" id="ARBA00022605"/>
    </source>
</evidence>
<evidence type="ECO:0000256" key="8">
    <source>
        <dbReference type="HAMAP-Rule" id="MF_00131"/>
    </source>
</evidence>
<dbReference type="InterPro" id="IPR018204">
    <property type="entry name" value="Trp_synthase_alpha_AS"/>
</dbReference>
<proteinExistence type="inferred from homology"/>
<dbReference type="CDD" id="cd04724">
    <property type="entry name" value="Tryptophan_synthase_alpha"/>
    <property type="match status" value="1"/>
</dbReference>
<dbReference type="GO" id="GO:0004834">
    <property type="term" value="F:tryptophan synthase activity"/>
    <property type="evidence" value="ECO:0007669"/>
    <property type="project" value="UniProtKB-UniRule"/>
</dbReference>
<protein>
    <recommendedName>
        <fullName evidence="8">Tryptophan synthase alpha chain</fullName>
        <ecNumber evidence="8">4.2.1.20</ecNumber>
    </recommendedName>
</protein>
<reference evidence="10 11" key="1">
    <citation type="submission" date="2019-02" db="EMBL/GenBank/DDBJ databases">
        <title>First genome of the species Streptococcus parasuis.</title>
        <authorList>
            <person name="Stevens M.J.A."/>
            <person name="Stephan R."/>
        </authorList>
    </citation>
    <scope>NUCLEOTIDE SEQUENCE [LARGE SCALE GENOMIC DNA]</scope>
    <source>
        <strain evidence="10 11">4253</strain>
    </source>
</reference>
<dbReference type="NCBIfam" id="TIGR00262">
    <property type="entry name" value="trpA"/>
    <property type="match status" value="1"/>
</dbReference>
<feature type="active site" description="Proton acceptor" evidence="8">
    <location>
        <position position="52"/>
    </location>
</feature>
<evidence type="ECO:0000313" key="11">
    <source>
        <dbReference type="Proteomes" id="UP000291525"/>
    </source>
</evidence>
<evidence type="ECO:0000256" key="1">
    <source>
        <dbReference type="ARBA" id="ARBA00004733"/>
    </source>
</evidence>
<dbReference type="PANTHER" id="PTHR43406:SF1">
    <property type="entry name" value="TRYPTOPHAN SYNTHASE ALPHA CHAIN, CHLOROPLASTIC"/>
    <property type="match status" value="1"/>
</dbReference>
<sequence>MTKTLQVRLQEIKNAQKGIFIPYIMAGDHNQGLDGLFETIQFLEQSGVSAIEIGVPFSDPVADGPVIEAAGQRSLAKGVTLTEIVQKLKEETSQVPLIIMSYFNPVFQYGLERFFDDLEQTCVKGLIIPDLPYEQESILKAYLQERDICLIRLVSLTTGEDRQRQLVQDAQGFVYAVAINGVTGKSNQYTDDLDYHLHELTELSPVPVLTGFGVSSQEDILRFNRVSDGVIVGSKIVAGLFNGQQNDVQKLVTFGCGVDKTHSNYKFY</sequence>
<dbReference type="InterPro" id="IPR013785">
    <property type="entry name" value="Aldolase_TIM"/>
</dbReference>
<comment type="pathway">
    <text evidence="1 8">Amino-acid biosynthesis; L-tryptophan biosynthesis; L-tryptophan from chorismate: step 5/5.</text>
</comment>
<dbReference type="InterPro" id="IPR011060">
    <property type="entry name" value="RibuloseP-bd_barrel"/>
</dbReference>
<comment type="caution">
    <text evidence="10">The sequence shown here is derived from an EMBL/GenBank/DDBJ whole genome shotgun (WGS) entry which is preliminary data.</text>
</comment>
<evidence type="ECO:0000256" key="4">
    <source>
        <dbReference type="ARBA" id="ARBA00022822"/>
    </source>
</evidence>
<dbReference type="Pfam" id="PF00290">
    <property type="entry name" value="Trp_syntA"/>
    <property type="match status" value="1"/>
</dbReference>
<dbReference type="RefSeq" id="WP_130554642.1">
    <property type="nucleotide sequence ID" value="NZ_CP076721.1"/>
</dbReference>
<comment type="catalytic activity">
    <reaction evidence="7 8">
        <text>(1S,2R)-1-C-(indol-3-yl)glycerol 3-phosphate + L-serine = D-glyceraldehyde 3-phosphate + L-tryptophan + H2O</text>
        <dbReference type="Rhea" id="RHEA:10532"/>
        <dbReference type="ChEBI" id="CHEBI:15377"/>
        <dbReference type="ChEBI" id="CHEBI:33384"/>
        <dbReference type="ChEBI" id="CHEBI:57912"/>
        <dbReference type="ChEBI" id="CHEBI:58866"/>
        <dbReference type="ChEBI" id="CHEBI:59776"/>
        <dbReference type="EC" id="4.2.1.20"/>
    </reaction>
</comment>
<dbReference type="SUPFAM" id="SSF51366">
    <property type="entry name" value="Ribulose-phoshate binding barrel"/>
    <property type="match status" value="1"/>
</dbReference>
<gene>
    <name evidence="8" type="primary">trpA</name>
    <name evidence="10" type="ORF">EXW74_02955</name>
</gene>
<evidence type="ECO:0000313" key="10">
    <source>
        <dbReference type="EMBL" id="TAA14236.1"/>
    </source>
</evidence>
<dbReference type="EMBL" id="SHGT01000010">
    <property type="protein sequence ID" value="TAA14236.1"/>
    <property type="molecule type" value="Genomic_DNA"/>
</dbReference>
<dbReference type="OrthoDB" id="9804578at2"/>
<evidence type="ECO:0000256" key="6">
    <source>
        <dbReference type="ARBA" id="ARBA00023239"/>
    </source>
</evidence>
<dbReference type="AlphaFoldDB" id="A0A4Q8L2H8"/>
<dbReference type="HAMAP" id="MF_00131">
    <property type="entry name" value="Trp_synth_alpha"/>
    <property type="match status" value="1"/>
</dbReference>
<dbReference type="InterPro" id="IPR002028">
    <property type="entry name" value="Trp_synthase_suA"/>
</dbReference>
<keyword evidence="6 8" id="KW-0456">Lyase</keyword>
<keyword evidence="4 8" id="KW-0822">Tryptophan biosynthesis</keyword>
<dbReference type="Proteomes" id="UP000291525">
    <property type="component" value="Unassembled WGS sequence"/>
</dbReference>
<dbReference type="PANTHER" id="PTHR43406">
    <property type="entry name" value="TRYPTOPHAN SYNTHASE, ALPHA CHAIN"/>
    <property type="match status" value="1"/>
</dbReference>
<dbReference type="PROSITE" id="PS00167">
    <property type="entry name" value="TRP_SYNTHASE_ALPHA"/>
    <property type="match status" value="1"/>
</dbReference>
<name>A0A4Q8L2H8_9STRE</name>
<keyword evidence="3 8" id="KW-0028">Amino-acid biosynthesis</keyword>
<keyword evidence="5 8" id="KW-0057">Aromatic amino acid biosynthesis</keyword>
<organism evidence="10 11">
    <name type="scientific">Streptococcus parasuis</name>
    <dbReference type="NCBI Taxonomy" id="1501662"/>
    <lineage>
        <taxon>Bacteria</taxon>
        <taxon>Bacillati</taxon>
        <taxon>Bacillota</taxon>
        <taxon>Bacilli</taxon>
        <taxon>Lactobacillales</taxon>
        <taxon>Streptococcaceae</taxon>
        <taxon>Streptococcus</taxon>
    </lineage>
</organism>
<evidence type="ECO:0000256" key="5">
    <source>
        <dbReference type="ARBA" id="ARBA00023141"/>
    </source>
</evidence>
<dbReference type="Gene3D" id="3.20.20.70">
    <property type="entry name" value="Aldolase class I"/>
    <property type="match status" value="1"/>
</dbReference>
<accession>A0A4Q8L2H8</accession>
<comment type="subunit">
    <text evidence="2 8">Tetramer of two alpha and two beta chains.</text>
</comment>
<evidence type="ECO:0000256" key="7">
    <source>
        <dbReference type="ARBA" id="ARBA00049047"/>
    </source>
</evidence>
<evidence type="ECO:0000256" key="9">
    <source>
        <dbReference type="RuleBase" id="RU003662"/>
    </source>
</evidence>
<feature type="active site" description="Proton acceptor" evidence="8">
    <location>
        <position position="63"/>
    </location>
</feature>
<dbReference type="EC" id="4.2.1.20" evidence="8"/>
<evidence type="ECO:0000256" key="2">
    <source>
        <dbReference type="ARBA" id="ARBA00011270"/>
    </source>
</evidence>
<dbReference type="UniPathway" id="UPA00035">
    <property type="reaction ID" value="UER00044"/>
</dbReference>
<comment type="function">
    <text evidence="8">The alpha subunit is responsible for the aldol cleavage of indoleglycerol phosphate to indole and glyceraldehyde 3-phosphate.</text>
</comment>